<comment type="caution">
    <text evidence="1">The sequence shown here is derived from an EMBL/GenBank/DDBJ whole genome shotgun (WGS) entry which is preliminary data.</text>
</comment>
<dbReference type="EMBL" id="JBANQN010000001">
    <property type="protein sequence ID" value="KAK6802969.1"/>
    <property type="molecule type" value="Genomic_DNA"/>
</dbReference>
<evidence type="ECO:0000313" key="2">
    <source>
        <dbReference type="Proteomes" id="UP001371456"/>
    </source>
</evidence>
<evidence type="ECO:0000313" key="1">
    <source>
        <dbReference type="EMBL" id="KAK6802969.1"/>
    </source>
</evidence>
<reference evidence="1 2" key="1">
    <citation type="submission" date="2024-02" db="EMBL/GenBank/DDBJ databases">
        <title>de novo genome assembly of Solanum bulbocastanum strain 11H21.</title>
        <authorList>
            <person name="Hosaka A.J."/>
        </authorList>
    </citation>
    <scope>NUCLEOTIDE SEQUENCE [LARGE SCALE GENOMIC DNA]</scope>
    <source>
        <tissue evidence="1">Young leaves</tissue>
    </source>
</reference>
<dbReference type="Proteomes" id="UP001371456">
    <property type="component" value="Unassembled WGS sequence"/>
</dbReference>
<name>A0AAN8U3Q6_SOLBU</name>
<sequence length="87" mass="9607">MVFSSGDHHDYNLNCQTQNDSLDHNQAYVTANSTSAMMTNMNDGNAIMNGSGAVNTNFQQYIKSKFLHMQVAGTPSVKFQGIENFPK</sequence>
<dbReference type="AlphaFoldDB" id="A0AAN8U3Q6"/>
<proteinExistence type="predicted"/>
<accession>A0AAN8U3Q6</accession>
<organism evidence="1 2">
    <name type="scientific">Solanum bulbocastanum</name>
    <name type="common">Wild potato</name>
    <dbReference type="NCBI Taxonomy" id="147425"/>
    <lineage>
        <taxon>Eukaryota</taxon>
        <taxon>Viridiplantae</taxon>
        <taxon>Streptophyta</taxon>
        <taxon>Embryophyta</taxon>
        <taxon>Tracheophyta</taxon>
        <taxon>Spermatophyta</taxon>
        <taxon>Magnoliopsida</taxon>
        <taxon>eudicotyledons</taxon>
        <taxon>Gunneridae</taxon>
        <taxon>Pentapetalae</taxon>
        <taxon>asterids</taxon>
        <taxon>lamiids</taxon>
        <taxon>Solanales</taxon>
        <taxon>Solanaceae</taxon>
        <taxon>Solanoideae</taxon>
        <taxon>Solaneae</taxon>
        <taxon>Solanum</taxon>
    </lineage>
</organism>
<gene>
    <name evidence="1" type="ORF">RDI58_000753</name>
</gene>
<keyword evidence="2" id="KW-1185">Reference proteome</keyword>
<protein>
    <submittedName>
        <fullName evidence="1">Uncharacterized protein</fullName>
    </submittedName>
</protein>